<dbReference type="Proteomes" id="UP000004810">
    <property type="component" value="Unassembled WGS sequence"/>
</dbReference>
<accession>J9EX16</accession>
<gene>
    <name evidence="2" type="ORF">WUBG_09370</name>
</gene>
<feature type="non-terminal residue" evidence="2">
    <location>
        <position position="53"/>
    </location>
</feature>
<evidence type="ECO:0000256" key="1">
    <source>
        <dbReference type="SAM" id="MobiDB-lite"/>
    </source>
</evidence>
<dbReference type="EMBL" id="ADBV01005182">
    <property type="protein sequence ID" value="EJW79719.1"/>
    <property type="molecule type" value="Genomic_DNA"/>
</dbReference>
<feature type="region of interest" description="Disordered" evidence="1">
    <location>
        <begin position="1"/>
        <end position="23"/>
    </location>
</feature>
<organism evidence="2 3">
    <name type="scientific">Wuchereria bancrofti</name>
    <dbReference type="NCBI Taxonomy" id="6293"/>
    <lineage>
        <taxon>Eukaryota</taxon>
        <taxon>Metazoa</taxon>
        <taxon>Ecdysozoa</taxon>
        <taxon>Nematoda</taxon>
        <taxon>Chromadorea</taxon>
        <taxon>Rhabditida</taxon>
        <taxon>Spirurina</taxon>
        <taxon>Spiruromorpha</taxon>
        <taxon>Filarioidea</taxon>
        <taxon>Onchocercidae</taxon>
        <taxon>Wuchereria</taxon>
    </lineage>
</organism>
<evidence type="ECO:0000313" key="2">
    <source>
        <dbReference type="EMBL" id="EJW79719.1"/>
    </source>
</evidence>
<dbReference type="AlphaFoldDB" id="J9EX16"/>
<proteinExistence type="predicted"/>
<reference evidence="3" key="1">
    <citation type="submission" date="2012-08" db="EMBL/GenBank/DDBJ databases">
        <title>The Genome Sequence of Wuchereria bancrofti.</title>
        <authorList>
            <person name="Nutman T.B."/>
            <person name="Fink D.L."/>
            <person name="Russ C."/>
            <person name="Young S."/>
            <person name="Zeng Q."/>
            <person name="Koehrsen M."/>
            <person name="Alvarado L."/>
            <person name="Berlin A."/>
            <person name="Chapman S.B."/>
            <person name="Chen Z."/>
            <person name="Freedman E."/>
            <person name="Gellesch M."/>
            <person name="Goldberg J."/>
            <person name="Griggs A."/>
            <person name="Gujja S."/>
            <person name="Heilman E.R."/>
            <person name="Heiman D."/>
            <person name="Hepburn T."/>
            <person name="Howarth C."/>
            <person name="Jen D."/>
            <person name="Larson L."/>
            <person name="Lewis B."/>
            <person name="Mehta T."/>
            <person name="Park D."/>
            <person name="Pearson M."/>
            <person name="Roberts A."/>
            <person name="Saif S."/>
            <person name="Shea T."/>
            <person name="Shenoy N."/>
            <person name="Sisk P."/>
            <person name="Stolte C."/>
            <person name="Sykes S."/>
            <person name="Walk T."/>
            <person name="White J."/>
            <person name="Yandava C."/>
            <person name="Haas B."/>
            <person name="Henn M.R."/>
            <person name="Nusbaum C."/>
            <person name="Birren B."/>
        </authorList>
    </citation>
    <scope>NUCLEOTIDE SEQUENCE [LARGE SCALE GENOMIC DNA]</scope>
    <source>
        <strain evidence="3">NA</strain>
    </source>
</reference>
<comment type="caution">
    <text evidence="2">The sequence shown here is derived from an EMBL/GenBank/DDBJ whole genome shotgun (WGS) entry which is preliminary data.</text>
</comment>
<sequence length="53" mass="5977">MEEASVETDLPIETTEDNDMPDLLETIPTHFVTLSHRMKDEDIIPSAEEGFDA</sequence>
<name>J9EX16_WUCBA</name>
<protein>
    <submittedName>
        <fullName evidence="2">Uncharacterized protein</fullName>
    </submittedName>
</protein>
<evidence type="ECO:0000313" key="3">
    <source>
        <dbReference type="Proteomes" id="UP000004810"/>
    </source>
</evidence>